<dbReference type="InterPro" id="IPR001647">
    <property type="entry name" value="HTH_TetR"/>
</dbReference>
<gene>
    <name evidence="3" type="ORF">G7034_11200</name>
</gene>
<dbReference type="Pfam" id="PF00440">
    <property type="entry name" value="TetR_N"/>
    <property type="match status" value="1"/>
</dbReference>
<sequence length="231" mass="26704">MLDTLLSEIKININEGLFLKDPESSELGIEILFNSVVLLDELGFEQFTFKKLAQKIKSTESSIYRYFENKHKLLLYLCALYWGMLEYRLVLATNSIESDTKRLLKAVDLITGPPENINTLTKVNQLLLRNIVVSEFTKAYHNKMVDDENKSGFFQIYKRLILRVVEMIKQVNPNYAYPNSLASTIIDGALHQHYLKEHFKKITDGDNSTPSLFFKDMVINQLKIDTNGRTK</sequence>
<evidence type="ECO:0000313" key="3">
    <source>
        <dbReference type="EMBL" id="NGZ90814.1"/>
    </source>
</evidence>
<evidence type="ECO:0000256" key="1">
    <source>
        <dbReference type="ARBA" id="ARBA00023125"/>
    </source>
</evidence>
<evidence type="ECO:0000259" key="2">
    <source>
        <dbReference type="Pfam" id="PF00440"/>
    </source>
</evidence>
<dbReference type="EMBL" id="JAANAS010000105">
    <property type="protein sequence ID" value="NGZ90814.1"/>
    <property type="molecule type" value="Genomic_DNA"/>
</dbReference>
<keyword evidence="4" id="KW-1185">Reference proteome</keyword>
<keyword evidence="1" id="KW-0238">DNA-binding</keyword>
<dbReference type="RefSeq" id="WP_166401047.1">
    <property type="nucleotide sequence ID" value="NZ_JAANAS010000105.1"/>
</dbReference>
<dbReference type="SUPFAM" id="SSF46689">
    <property type="entry name" value="Homeodomain-like"/>
    <property type="match status" value="1"/>
</dbReference>
<evidence type="ECO:0000313" key="4">
    <source>
        <dbReference type="Proteomes" id="UP000643701"/>
    </source>
</evidence>
<dbReference type="AlphaFoldDB" id="A0A967E3L2"/>
<reference evidence="3" key="1">
    <citation type="submission" date="2020-03" db="EMBL/GenBank/DDBJ databases">
        <title>Psychroflexus Maritimus sp. nov., isolate from marine sediment.</title>
        <authorList>
            <person name="Zhong Y.-L."/>
        </authorList>
    </citation>
    <scope>NUCLEOTIDE SEQUENCE</scope>
    <source>
        <strain evidence="3">C1</strain>
    </source>
</reference>
<feature type="domain" description="HTH tetR-type" evidence="2">
    <location>
        <begin position="37"/>
        <end position="76"/>
    </location>
</feature>
<proteinExistence type="predicted"/>
<name>A0A967E3L2_9FLAO</name>
<dbReference type="GO" id="GO:0003677">
    <property type="term" value="F:DNA binding"/>
    <property type="evidence" value="ECO:0007669"/>
    <property type="project" value="UniProtKB-KW"/>
</dbReference>
<dbReference type="InterPro" id="IPR009057">
    <property type="entry name" value="Homeodomain-like_sf"/>
</dbReference>
<dbReference type="Proteomes" id="UP000643701">
    <property type="component" value="Unassembled WGS sequence"/>
</dbReference>
<protein>
    <submittedName>
        <fullName evidence="3">TetR/AcrR family transcriptional regulator</fullName>
    </submittedName>
</protein>
<organism evidence="3 4">
    <name type="scientific">Psychroflexus maritimus</name>
    <dbReference type="NCBI Taxonomy" id="2714865"/>
    <lineage>
        <taxon>Bacteria</taxon>
        <taxon>Pseudomonadati</taxon>
        <taxon>Bacteroidota</taxon>
        <taxon>Flavobacteriia</taxon>
        <taxon>Flavobacteriales</taxon>
        <taxon>Flavobacteriaceae</taxon>
        <taxon>Psychroflexus</taxon>
    </lineage>
</organism>
<comment type="caution">
    <text evidence="3">The sequence shown here is derived from an EMBL/GenBank/DDBJ whole genome shotgun (WGS) entry which is preliminary data.</text>
</comment>
<dbReference type="Gene3D" id="1.10.10.60">
    <property type="entry name" value="Homeodomain-like"/>
    <property type="match status" value="1"/>
</dbReference>
<accession>A0A967E3L2</accession>